<comment type="caution">
    <text evidence="1">The sequence shown here is derived from an EMBL/GenBank/DDBJ whole genome shotgun (WGS) entry which is preliminary data.</text>
</comment>
<accession>A0A4Q0Y534</accession>
<protein>
    <submittedName>
        <fullName evidence="1">Uncharacterized protein</fullName>
    </submittedName>
</protein>
<organism evidence="1 2">
    <name type="scientific">Halarcobacter ebronensis</name>
    <dbReference type="NCBI Taxonomy" id="1462615"/>
    <lineage>
        <taxon>Bacteria</taxon>
        <taxon>Pseudomonadati</taxon>
        <taxon>Campylobacterota</taxon>
        <taxon>Epsilonproteobacteria</taxon>
        <taxon>Campylobacterales</taxon>
        <taxon>Arcobacteraceae</taxon>
        <taxon>Halarcobacter</taxon>
    </lineage>
</organism>
<proteinExistence type="predicted"/>
<dbReference type="Proteomes" id="UP000290172">
    <property type="component" value="Unassembled WGS sequence"/>
</dbReference>
<evidence type="ECO:0000313" key="2">
    <source>
        <dbReference type="Proteomes" id="UP000290172"/>
    </source>
</evidence>
<sequence>MSNDITIGRAYFKENEGLHLNEYCSKIDESALKEDKKNGFVTASFKALLRLKEHFNTHVPSVHSVFNNLFALNSSENLPLQNHFLKSRIA</sequence>
<gene>
    <name evidence="1" type="ORF">CRV08_15610</name>
</gene>
<reference evidence="1 2" key="1">
    <citation type="submission" date="2017-10" db="EMBL/GenBank/DDBJ databases">
        <title>Genomics of the genus Arcobacter.</title>
        <authorList>
            <person name="Perez-Cataluna A."/>
            <person name="Figueras M.J."/>
        </authorList>
    </citation>
    <scope>NUCLEOTIDE SEQUENCE [LARGE SCALE GENOMIC DNA]</scope>
    <source>
        <strain evidence="1 2">CECT 8993</strain>
    </source>
</reference>
<dbReference type="RefSeq" id="WP_128983804.1">
    <property type="nucleotide sequence ID" value="NZ_PDKJ01000032.1"/>
</dbReference>
<dbReference type="EMBL" id="PDKJ01000032">
    <property type="protein sequence ID" value="RXJ65256.1"/>
    <property type="molecule type" value="Genomic_DNA"/>
</dbReference>
<name>A0A4Q0Y534_9BACT</name>
<evidence type="ECO:0000313" key="1">
    <source>
        <dbReference type="EMBL" id="RXJ65256.1"/>
    </source>
</evidence>
<dbReference type="AlphaFoldDB" id="A0A4Q0Y534"/>